<gene>
    <name evidence="1" type="ORF">HOLleu_13912</name>
</gene>
<organism evidence="1 2">
    <name type="scientific">Holothuria leucospilota</name>
    <name type="common">Black long sea cucumber</name>
    <name type="synonym">Mertensiothuria leucospilota</name>
    <dbReference type="NCBI Taxonomy" id="206669"/>
    <lineage>
        <taxon>Eukaryota</taxon>
        <taxon>Metazoa</taxon>
        <taxon>Echinodermata</taxon>
        <taxon>Eleutherozoa</taxon>
        <taxon>Echinozoa</taxon>
        <taxon>Holothuroidea</taxon>
        <taxon>Aspidochirotacea</taxon>
        <taxon>Aspidochirotida</taxon>
        <taxon>Holothuriidae</taxon>
        <taxon>Holothuria</taxon>
    </lineage>
</organism>
<comment type="caution">
    <text evidence="1">The sequence shown here is derived from an EMBL/GenBank/DDBJ whole genome shotgun (WGS) entry which is preliminary data.</text>
</comment>
<sequence>MVLLPAFKRQEMSCRALVSLARAKRDSASIHSRSKYRILIFASAGRERRGKTVTKKTIISDLLRRPAVLCSLKMVAGINSKTVLCFLVC</sequence>
<accession>A0A9Q1C852</accession>
<dbReference type="Proteomes" id="UP001152320">
    <property type="component" value="Chromosome 6"/>
</dbReference>
<keyword evidence="2" id="KW-1185">Reference proteome</keyword>
<proteinExistence type="predicted"/>
<dbReference type="AlphaFoldDB" id="A0A9Q1C852"/>
<evidence type="ECO:0000313" key="1">
    <source>
        <dbReference type="EMBL" id="KAJ8039799.1"/>
    </source>
</evidence>
<dbReference type="EMBL" id="JAIZAY010000006">
    <property type="protein sequence ID" value="KAJ8039799.1"/>
    <property type="molecule type" value="Genomic_DNA"/>
</dbReference>
<reference evidence="1" key="1">
    <citation type="submission" date="2021-10" db="EMBL/GenBank/DDBJ databases">
        <title>Tropical sea cucumber genome reveals ecological adaptation and Cuvierian tubules defense mechanism.</title>
        <authorList>
            <person name="Chen T."/>
        </authorList>
    </citation>
    <scope>NUCLEOTIDE SEQUENCE</scope>
    <source>
        <strain evidence="1">Nanhai2018</strain>
        <tissue evidence="1">Muscle</tissue>
    </source>
</reference>
<evidence type="ECO:0000313" key="2">
    <source>
        <dbReference type="Proteomes" id="UP001152320"/>
    </source>
</evidence>
<protein>
    <submittedName>
        <fullName evidence="1">Uncharacterized protein</fullName>
    </submittedName>
</protein>
<name>A0A9Q1C852_HOLLE</name>